<dbReference type="PIRSF" id="PIRSF000521">
    <property type="entry name" value="Transaminase_4ab_Lys_Orn"/>
    <property type="match status" value="1"/>
</dbReference>
<sequence>MDCLFRYPGYELPLRDIVRAENCCLYDADGNRYVDLESGVWCTAIGHGHPRVLKLMNEQAGRIAHTGFSYTSRIVDDAAHTILALHSFENGKCVFLSSGSEAVEYGVRLAQAINRRPTMLTMADSYFGAYGAASVRPAETWFCFDWMACENCASGGDCSDSCERWAAIPFDRIGGFLFEPGSSSGLVRFPPEKLIRSIAAAITALDGLIMVNEVTTGVGRTGKWFGYQHYGIQPDIVAMGKGIGNGYPVSVTAVSRQASERVASSDFKYAQSHQNDPLGAAIALEVVRTIGEEDLVERGKEMGAILFDGLQTIQARTNSIRSIRGRGLMQAVDLEDNDNFDVTREVQQELVRKGYILARRPGVNTLRIDPSLTIEKSDIENFLAVLEKLLVKF</sequence>
<keyword evidence="2 5" id="KW-0032">Aminotransferase</keyword>
<dbReference type="OrthoDB" id="9801834at2"/>
<organism evidence="5 6">
    <name type="scientific">Desulfosarcina widdelii</name>
    <dbReference type="NCBI Taxonomy" id="947919"/>
    <lineage>
        <taxon>Bacteria</taxon>
        <taxon>Pseudomonadati</taxon>
        <taxon>Thermodesulfobacteriota</taxon>
        <taxon>Desulfobacteria</taxon>
        <taxon>Desulfobacterales</taxon>
        <taxon>Desulfosarcinaceae</taxon>
        <taxon>Desulfosarcina</taxon>
    </lineage>
</organism>
<dbReference type="GO" id="GO:0042802">
    <property type="term" value="F:identical protein binding"/>
    <property type="evidence" value="ECO:0007669"/>
    <property type="project" value="TreeGrafter"/>
</dbReference>
<dbReference type="InterPro" id="IPR015424">
    <property type="entry name" value="PyrdxlP-dep_Trfase"/>
</dbReference>
<dbReference type="CDD" id="cd00610">
    <property type="entry name" value="OAT_like"/>
    <property type="match status" value="1"/>
</dbReference>
<dbReference type="SUPFAM" id="SSF53383">
    <property type="entry name" value="PLP-dependent transferases"/>
    <property type="match status" value="1"/>
</dbReference>
<reference evidence="5 6" key="1">
    <citation type="submission" date="2019-11" db="EMBL/GenBank/DDBJ databases">
        <title>Comparative genomics of hydrocarbon-degrading Desulfosarcina strains.</title>
        <authorList>
            <person name="Watanabe M."/>
            <person name="Kojima H."/>
            <person name="Fukui M."/>
        </authorList>
    </citation>
    <scope>NUCLEOTIDE SEQUENCE [LARGE SCALE GENOMIC DNA]</scope>
    <source>
        <strain evidence="5 6">PP31</strain>
    </source>
</reference>
<accession>A0A5K7Z6U3</accession>
<dbReference type="InterPro" id="IPR015422">
    <property type="entry name" value="PyrdxlP-dep_Trfase_small"/>
</dbReference>
<comment type="similarity">
    <text evidence="4">Belongs to the class-III pyridoxal-phosphate-dependent aminotransferase family.</text>
</comment>
<dbReference type="Gene3D" id="3.90.1150.10">
    <property type="entry name" value="Aspartate Aminotransferase, domain 1"/>
    <property type="match status" value="1"/>
</dbReference>
<comment type="cofactor">
    <cofactor evidence="1">
        <name>pyridoxal 5'-phosphate</name>
        <dbReference type="ChEBI" id="CHEBI:597326"/>
    </cofactor>
</comment>
<dbReference type="PANTHER" id="PTHR11986:SF18">
    <property type="entry name" value="ORNITHINE AMINOTRANSFERASE, MITOCHONDRIAL"/>
    <property type="match status" value="1"/>
</dbReference>
<dbReference type="Pfam" id="PF00202">
    <property type="entry name" value="Aminotran_3"/>
    <property type="match status" value="2"/>
</dbReference>
<evidence type="ECO:0000256" key="1">
    <source>
        <dbReference type="ARBA" id="ARBA00001933"/>
    </source>
</evidence>
<dbReference type="PANTHER" id="PTHR11986">
    <property type="entry name" value="AMINOTRANSFERASE CLASS III"/>
    <property type="match status" value="1"/>
</dbReference>
<protein>
    <submittedName>
        <fullName evidence="5">Aspartate aminotransferase family protein</fullName>
    </submittedName>
</protein>
<evidence type="ECO:0000313" key="6">
    <source>
        <dbReference type="Proteomes" id="UP000427769"/>
    </source>
</evidence>
<dbReference type="InterPro" id="IPR005814">
    <property type="entry name" value="Aminotrans_3"/>
</dbReference>
<dbReference type="EMBL" id="AP021875">
    <property type="protein sequence ID" value="BBO77526.1"/>
    <property type="molecule type" value="Genomic_DNA"/>
</dbReference>
<dbReference type="KEGG" id="dwd:DSCW_49430"/>
<dbReference type="Proteomes" id="UP000427769">
    <property type="component" value="Chromosome"/>
</dbReference>
<keyword evidence="6" id="KW-1185">Reference proteome</keyword>
<evidence type="ECO:0000256" key="4">
    <source>
        <dbReference type="RuleBase" id="RU003560"/>
    </source>
</evidence>
<gene>
    <name evidence="5" type="ORF">DSCW_49430</name>
</gene>
<dbReference type="GO" id="GO:0008483">
    <property type="term" value="F:transaminase activity"/>
    <property type="evidence" value="ECO:0007669"/>
    <property type="project" value="UniProtKB-KW"/>
</dbReference>
<dbReference type="InterPro" id="IPR015421">
    <property type="entry name" value="PyrdxlP-dep_Trfase_major"/>
</dbReference>
<evidence type="ECO:0000313" key="5">
    <source>
        <dbReference type="EMBL" id="BBO77526.1"/>
    </source>
</evidence>
<keyword evidence="5" id="KW-0808">Transferase</keyword>
<dbReference type="GO" id="GO:0030170">
    <property type="term" value="F:pyridoxal phosphate binding"/>
    <property type="evidence" value="ECO:0007669"/>
    <property type="project" value="InterPro"/>
</dbReference>
<dbReference type="Gene3D" id="3.40.640.10">
    <property type="entry name" value="Type I PLP-dependent aspartate aminotransferase-like (Major domain)"/>
    <property type="match status" value="1"/>
</dbReference>
<keyword evidence="3 4" id="KW-0663">Pyridoxal phosphate</keyword>
<proteinExistence type="inferred from homology"/>
<dbReference type="InterPro" id="IPR050103">
    <property type="entry name" value="Class-III_PLP-dep_AT"/>
</dbReference>
<dbReference type="RefSeq" id="WP_155306257.1">
    <property type="nucleotide sequence ID" value="NZ_AP021875.1"/>
</dbReference>
<evidence type="ECO:0000256" key="3">
    <source>
        <dbReference type="ARBA" id="ARBA00022898"/>
    </source>
</evidence>
<dbReference type="AlphaFoldDB" id="A0A5K7Z6U3"/>
<evidence type="ECO:0000256" key="2">
    <source>
        <dbReference type="ARBA" id="ARBA00022576"/>
    </source>
</evidence>
<name>A0A5K7Z6U3_9BACT</name>